<feature type="transmembrane region" description="Helical" evidence="1">
    <location>
        <begin position="97"/>
        <end position="120"/>
    </location>
</feature>
<evidence type="ECO:0000313" key="3">
    <source>
        <dbReference type="EMBL" id="KJU83617.1"/>
    </source>
</evidence>
<dbReference type="AlphaFoldDB" id="A0A0F3GP71"/>
<organism evidence="3 4">
    <name type="scientific">Candidatus Magnetobacterium bavaricum</name>
    <dbReference type="NCBI Taxonomy" id="29290"/>
    <lineage>
        <taxon>Bacteria</taxon>
        <taxon>Pseudomonadati</taxon>
        <taxon>Nitrospirota</taxon>
        <taxon>Thermodesulfovibrionia</taxon>
        <taxon>Thermodesulfovibrionales</taxon>
        <taxon>Candidatus Magnetobacteriaceae</taxon>
        <taxon>Candidatus Magnetobacterium</taxon>
    </lineage>
</organism>
<proteinExistence type="predicted"/>
<dbReference type="PANTHER" id="PTHR40547:SF1">
    <property type="entry name" value="SLL0298 PROTEIN"/>
    <property type="match status" value="1"/>
</dbReference>
<reference evidence="3 4" key="1">
    <citation type="submission" date="2015-02" db="EMBL/GenBank/DDBJ databases">
        <title>Single-cell genomics of uncultivated deep-branching MTB reveals a conserved set of magnetosome genes.</title>
        <authorList>
            <person name="Kolinko S."/>
            <person name="Richter M."/>
            <person name="Glockner F.O."/>
            <person name="Brachmann A."/>
            <person name="Schuler D."/>
        </authorList>
    </citation>
    <scope>NUCLEOTIDE SEQUENCE [LARGE SCALE GENOMIC DNA]</scope>
    <source>
        <strain evidence="3">TM-1</strain>
    </source>
</reference>
<keyword evidence="1" id="KW-0812">Transmembrane</keyword>
<dbReference type="InterPro" id="IPR018639">
    <property type="entry name" value="DUF2062"/>
</dbReference>
<gene>
    <name evidence="3" type="ORF">MBAV_004194</name>
</gene>
<feature type="transmembrane region" description="Helical" evidence="1">
    <location>
        <begin position="45"/>
        <end position="64"/>
    </location>
</feature>
<dbReference type="PANTHER" id="PTHR40547">
    <property type="entry name" value="SLL0298 PROTEIN"/>
    <property type="match status" value="1"/>
</dbReference>
<protein>
    <recommendedName>
        <fullName evidence="2">DUF2062 domain-containing protein</fullName>
    </recommendedName>
</protein>
<evidence type="ECO:0000259" key="2">
    <source>
        <dbReference type="Pfam" id="PF09835"/>
    </source>
</evidence>
<keyword evidence="1" id="KW-1133">Transmembrane helix</keyword>
<keyword evidence="4" id="KW-1185">Reference proteome</keyword>
<evidence type="ECO:0000256" key="1">
    <source>
        <dbReference type="SAM" id="Phobius"/>
    </source>
</evidence>
<feature type="transmembrane region" description="Helical" evidence="1">
    <location>
        <begin position="6"/>
        <end position="33"/>
    </location>
</feature>
<feature type="domain" description="DUF2062" evidence="2">
    <location>
        <begin position="2"/>
        <end position="126"/>
    </location>
</feature>
<sequence>MKVAVSFGIGILIAFSPWVGLHTLLAIILAMAFKLNKVAIFTATYINNPFTIVPISTFCIWVGMKLMGMQATGINIDFNNLTLSNVMGVFGSLLMPFIWGSLLVSVFAAVLSFFIIFYIFTLKRQRGRTTPDIIPNPVAGDNTLPICATDDKLASPACEGDDRGGS</sequence>
<keyword evidence="1" id="KW-0472">Membrane</keyword>
<name>A0A0F3GP71_9BACT</name>
<comment type="caution">
    <text evidence="3">The sequence shown here is derived from an EMBL/GenBank/DDBJ whole genome shotgun (WGS) entry which is preliminary data.</text>
</comment>
<dbReference type="Proteomes" id="UP000033423">
    <property type="component" value="Unassembled WGS sequence"/>
</dbReference>
<evidence type="ECO:0000313" key="4">
    <source>
        <dbReference type="Proteomes" id="UP000033423"/>
    </source>
</evidence>
<accession>A0A0F3GP71</accession>
<dbReference type="EMBL" id="LACI01001817">
    <property type="protein sequence ID" value="KJU83617.1"/>
    <property type="molecule type" value="Genomic_DNA"/>
</dbReference>
<dbReference type="Pfam" id="PF09835">
    <property type="entry name" value="DUF2062"/>
    <property type="match status" value="1"/>
</dbReference>